<dbReference type="RefSeq" id="WP_310369788.1">
    <property type="nucleotide sequence ID" value="NZ_JAVDYB010000001.1"/>
</dbReference>
<evidence type="ECO:0000313" key="2">
    <source>
        <dbReference type="EMBL" id="MDR7277465.1"/>
    </source>
</evidence>
<name>A0AAE3YRQ9_9ACTN</name>
<accession>A0AAE3YRQ9</accession>
<sequence length="87" mass="9207">MHDDEDPASGLTRSILPAELREAIGALPEGRVARYSSGEQILGQGETSDHVVLIMSGVVKITAVTPTGREALLGLRGPANWSANSRR</sequence>
<comment type="caution">
    <text evidence="2">The sequence shown here is derived from an EMBL/GenBank/DDBJ whole genome shotgun (WGS) entry which is preliminary data.</text>
</comment>
<feature type="domain" description="Cyclic nucleotide-binding" evidence="1">
    <location>
        <begin position="11"/>
        <end position="74"/>
    </location>
</feature>
<dbReference type="PROSITE" id="PS50042">
    <property type="entry name" value="CNMP_BINDING_3"/>
    <property type="match status" value="1"/>
</dbReference>
<gene>
    <name evidence="2" type="ORF">J2S41_004243</name>
</gene>
<dbReference type="EMBL" id="JAVDYB010000001">
    <property type="protein sequence ID" value="MDR7277465.1"/>
    <property type="molecule type" value="Genomic_DNA"/>
</dbReference>
<organism evidence="2 3">
    <name type="scientific">Catenuloplanes atrovinosus</name>
    <dbReference type="NCBI Taxonomy" id="137266"/>
    <lineage>
        <taxon>Bacteria</taxon>
        <taxon>Bacillati</taxon>
        <taxon>Actinomycetota</taxon>
        <taxon>Actinomycetes</taxon>
        <taxon>Micromonosporales</taxon>
        <taxon>Micromonosporaceae</taxon>
        <taxon>Catenuloplanes</taxon>
    </lineage>
</organism>
<proteinExistence type="predicted"/>
<dbReference type="InterPro" id="IPR000595">
    <property type="entry name" value="cNMP-bd_dom"/>
</dbReference>
<dbReference type="SUPFAM" id="SSF51206">
    <property type="entry name" value="cAMP-binding domain-like"/>
    <property type="match status" value="1"/>
</dbReference>
<dbReference type="Proteomes" id="UP001183643">
    <property type="component" value="Unassembled WGS sequence"/>
</dbReference>
<dbReference type="Pfam" id="PF00027">
    <property type="entry name" value="cNMP_binding"/>
    <property type="match status" value="1"/>
</dbReference>
<dbReference type="CDD" id="cd00038">
    <property type="entry name" value="CAP_ED"/>
    <property type="match status" value="1"/>
</dbReference>
<keyword evidence="3" id="KW-1185">Reference proteome</keyword>
<dbReference type="AlphaFoldDB" id="A0AAE3YRQ9"/>
<dbReference type="InterPro" id="IPR014710">
    <property type="entry name" value="RmlC-like_jellyroll"/>
</dbReference>
<dbReference type="Gene3D" id="2.60.120.10">
    <property type="entry name" value="Jelly Rolls"/>
    <property type="match status" value="1"/>
</dbReference>
<evidence type="ECO:0000259" key="1">
    <source>
        <dbReference type="PROSITE" id="PS50042"/>
    </source>
</evidence>
<protein>
    <submittedName>
        <fullName evidence="2">CRP-like cAMP-binding protein</fullName>
    </submittedName>
</protein>
<dbReference type="InterPro" id="IPR018490">
    <property type="entry name" value="cNMP-bd_dom_sf"/>
</dbReference>
<evidence type="ECO:0000313" key="3">
    <source>
        <dbReference type="Proteomes" id="UP001183643"/>
    </source>
</evidence>
<reference evidence="2" key="1">
    <citation type="submission" date="2023-07" db="EMBL/GenBank/DDBJ databases">
        <title>Sequencing the genomes of 1000 actinobacteria strains.</title>
        <authorList>
            <person name="Klenk H.-P."/>
        </authorList>
    </citation>
    <scope>NUCLEOTIDE SEQUENCE</scope>
    <source>
        <strain evidence="2">DSM 44707</strain>
    </source>
</reference>